<proteinExistence type="predicted"/>
<evidence type="ECO:0000313" key="1">
    <source>
        <dbReference type="EMBL" id="MBX42616.1"/>
    </source>
</evidence>
<name>A0A2P2NJE3_RHIMU</name>
<protein>
    <submittedName>
        <fullName evidence="1">Uncharacterized protein</fullName>
    </submittedName>
</protein>
<dbReference type="AlphaFoldDB" id="A0A2P2NJE3"/>
<dbReference type="EMBL" id="GGEC01062132">
    <property type="protein sequence ID" value="MBX42616.1"/>
    <property type="molecule type" value="Transcribed_RNA"/>
</dbReference>
<accession>A0A2P2NJE3</accession>
<sequence length="37" mass="4221">MTYNATSNQKLAIFFPFMSTCKSNKICAAVIQLIFFQ</sequence>
<organism evidence="1">
    <name type="scientific">Rhizophora mucronata</name>
    <name type="common">Asiatic mangrove</name>
    <dbReference type="NCBI Taxonomy" id="61149"/>
    <lineage>
        <taxon>Eukaryota</taxon>
        <taxon>Viridiplantae</taxon>
        <taxon>Streptophyta</taxon>
        <taxon>Embryophyta</taxon>
        <taxon>Tracheophyta</taxon>
        <taxon>Spermatophyta</taxon>
        <taxon>Magnoliopsida</taxon>
        <taxon>eudicotyledons</taxon>
        <taxon>Gunneridae</taxon>
        <taxon>Pentapetalae</taxon>
        <taxon>rosids</taxon>
        <taxon>fabids</taxon>
        <taxon>Malpighiales</taxon>
        <taxon>Rhizophoraceae</taxon>
        <taxon>Rhizophora</taxon>
    </lineage>
</organism>
<reference evidence="1" key="1">
    <citation type="submission" date="2018-02" db="EMBL/GenBank/DDBJ databases">
        <title>Rhizophora mucronata_Transcriptome.</title>
        <authorList>
            <person name="Meera S.P."/>
            <person name="Sreeshan A."/>
            <person name="Augustine A."/>
        </authorList>
    </citation>
    <scope>NUCLEOTIDE SEQUENCE</scope>
    <source>
        <tissue evidence="1">Leaf</tissue>
    </source>
</reference>